<dbReference type="GO" id="GO:0000156">
    <property type="term" value="F:phosphorelay response regulator activity"/>
    <property type="evidence" value="ECO:0007669"/>
    <property type="project" value="TreeGrafter"/>
</dbReference>
<dbReference type="GO" id="GO:0006355">
    <property type="term" value="P:regulation of DNA-templated transcription"/>
    <property type="evidence" value="ECO:0007669"/>
    <property type="project" value="InterPro"/>
</dbReference>
<keyword evidence="5" id="KW-0804">Transcription</keyword>
<evidence type="ECO:0000256" key="1">
    <source>
        <dbReference type="ARBA" id="ARBA00022553"/>
    </source>
</evidence>
<keyword evidence="1 6" id="KW-0597">Phosphoprotein</keyword>
<dbReference type="SUPFAM" id="SSF46894">
    <property type="entry name" value="C-terminal effector domain of the bipartite response regulators"/>
    <property type="match status" value="1"/>
</dbReference>
<sequence>MLELILLEDEPAIAGELAEFLGDCGYVVTLVHDLAGFARAFDARRHHLAVLDLGLPDGDGLDLIQGLREQGCALGIVAFTARGTSSQKVQGFHAGADHYLSKGCDLDELAAVLCALVRRLDLGQQSAAWRLDTRPRELTAPNRQVLRLSNQDTLVLHRLMTDACATVSRRQIVEALGEDWLSYDLRRLDTQIRRLRRNAEQATGLELPLKTLRNNGYCFYEQVLITE</sequence>
<evidence type="ECO:0000256" key="4">
    <source>
        <dbReference type="ARBA" id="ARBA00023125"/>
    </source>
</evidence>
<dbReference type="STRING" id="1215104.GCA_000730585_03065"/>
<dbReference type="SMART" id="SM00862">
    <property type="entry name" value="Trans_reg_C"/>
    <property type="match status" value="1"/>
</dbReference>
<dbReference type="PROSITE" id="PS51755">
    <property type="entry name" value="OMPR_PHOB"/>
    <property type="match status" value="1"/>
</dbReference>
<evidence type="ECO:0000313" key="10">
    <source>
        <dbReference type="EMBL" id="SNS31314.1"/>
    </source>
</evidence>
<dbReference type="PANTHER" id="PTHR48111">
    <property type="entry name" value="REGULATOR OF RPOS"/>
    <property type="match status" value="1"/>
</dbReference>
<dbReference type="EMBL" id="FZOL01000006">
    <property type="protein sequence ID" value="SNS31314.1"/>
    <property type="molecule type" value="Genomic_DNA"/>
</dbReference>
<gene>
    <name evidence="10" type="ORF">SAMN05444352_10665</name>
</gene>
<dbReference type="InterPro" id="IPR001789">
    <property type="entry name" value="Sig_transdc_resp-reg_receiver"/>
</dbReference>
<evidence type="ECO:0000256" key="6">
    <source>
        <dbReference type="PROSITE-ProRule" id="PRU00169"/>
    </source>
</evidence>
<dbReference type="InterPro" id="IPR001867">
    <property type="entry name" value="OmpR/PhoB-type_DNA-bd"/>
</dbReference>
<feature type="domain" description="Response regulatory" evidence="8">
    <location>
        <begin position="3"/>
        <end position="117"/>
    </location>
</feature>
<dbReference type="Pfam" id="PF00486">
    <property type="entry name" value="Trans_reg_C"/>
    <property type="match status" value="1"/>
</dbReference>
<dbReference type="Pfam" id="PF00072">
    <property type="entry name" value="Response_reg"/>
    <property type="match status" value="1"/>
</dbReference>
<proteinExistence type="predicted"/>
<feature type="domain" description="OmpR/PhoB-type" evidence="9">
    <location>
        <begin position="117"/>
        <end position="221"/>
    </location>
</feature>
<dbReference type="SUPFAM" id="SSF52172">
    <property type="entry name" value="CheY-like"/>
    <property type="match status" value="1"/>
</dbReference>
<organism evidence="10 11">
    <name type="scientific">Pseudomonas japonica</name>
    <dbReference type="NCBI Taxonomy" id="256466"/>
    <lineage>
        <taxon>Bacteria</taxon>
        <taxon>Pseudomonadati</taxon>
        <taxon>Pseudomonadota</taxon>
        <taxon>Gammaproteobacteria</taxon>
        <taxon>Pseudomonadales</taxon>
        <taxon>Pseudomonadaceae</taxon>
        <taxon>Pseudomonas</taxon>
    </lineage>
</organism>
<feature type="DNA-binding region" description="OmpR/PhoB-type" evidence="7">
    <location>
        <begin position="117"/>
        <end position="221"/>
    </location>
</feature>
<evidence type="ECO:0000256" key="3">
    <source>
        <dbReference type="ARBA" id="ARBA00023015"/>
    </source>
</evidence>
<accession>A0A239DHV7</accession>
<feature type="modified residue" description="4-aspartylphosphate" evidence="6">
    <location>
        <position position="52"/>
    </location>
</feature>
<dbReference type="InterPro" id="IPR036388">
    <property type="entry name" value="WH-like_DNA-bd_sf"/>
</dbReference>
<evidence type="ECO:0000256" key="2">
    <source>
        <dbReference type="ARBA" id="ARBA00023012"/>
    </source>
</evidence>
<name>A0A239DHV7_9PSED</name>
<dbReference type="InterPro" id="IPR011006">
    <property type="entry name" value="CheY-like_superfamily"/>
</dbReference>
<reference evidence="11" key="1">
    <citation type="submission" date="2017-06" db="EMBL/GenBank/DDBJ databases">
        <authorList>
            <person name="Varghese N."/>
            <person name="Submissions S."/>
        </authorList>
    </citation>
    <scope>NUCLEOTIDE SEQUENCE [LARGE SCALE GENOMIC DNA]</scope>
    <source>
        <strain evidence="11">DSM 22348</strain>
    </source>
</reference>
<dbReference type="GO" id="GO:0000976">
    <property type="term" value="F:transcription cis-regulatory region binding"/>
    <property type="evidence" value="ECO:0007669"/>
    <property type="project" value="TreeGrafter"/>
</dbReference>
<dbReference type="InterPro" id="IPR016032">
    <property type="entry name" value="Sig_transdc_resp-reg_C-effctor"/>
</dbReference>
<dbReference type="OrthoDB" id="5571399at2"/>
<dbReference type="RefSeq" id="WP_042124519.1">
    <property type="nucleotide sequence ID" value="NZ_FZOL01000006.1"/>
</dbReference>
<evidence type="ECO:0000313" key="11">
    <source>
        <dbReference type="Proteomes" id="UP000198407"/>
    </source>
</evidence>
<dbReference type="GO" id="GO:0032993">
    <property type="term" value="C:protein-DNA complex"/>
    <property type="evidence" value="ECO:0007669"/>
    <property type="project" value="TreeGrafter"/>
</dbReference>
<dbReference type="Gene3D" id="1.10.10.10">
    <property type="entry name" value="Winged helix-like DNA-binding domain superfamily/Winged helix DNA-binding domain"/>
    <property type="match status" value="1"/>
</dbReference>
<dbReference type="PROSITE" id="PS50110">
    <property type="entry name" value="RESPONSE_REGULATORY"/>
    <property type="match status" value="1"/>
</dbReference>
<dbReference type="Gene3D" id="3.40.50.2300">
    <property type="match status" value="1"/>
</dbReference>
<evidence type="ECO:0000259" key="8">
    <source>
        <dbReference type="PROSITE" id="PS50110"/>
    </source>
</evidence>
<dbReference type="GO" id="GO:0005829">
    <property type="term" value="C:cytosol"/>
    <property type="evidence" value="ECO:0007669"/>
    <property type="project" value="TreeGrafter"/>
</dbReference>
<dbReference type="InterPro" id="IPR039420">
    <property type="entry name" value="WalR-like"/>
</dbReference>
<evidence type="ECO:0000256" key="7">
    <source>
        <dbReference type="PROSITE-ProRule" id="PRU01091"/>
    </source>
</evidence>
<keyword evidence="11" id="KW-1185">Reference proteome</keyword>
<dbReference type="SMART" id="SM00448">
    <property type="entry name" value="REC"/>
    <property type="match status" value="1"/>
</dbReference>
<evidence type="ECO:0000256" key="5">
    <source>
        <dbReference type="ARBA" id="ARBA00023163"/>
    </source>
</evidence>
<evidence type="ECO:0000259" key="9">
    <source>
        <dbReference type="PROSITE" id="PS51755"/>
    </source>
</evidence>
<keyword evidence="2" id="KW-0902">Two-component regulatory system</keyword>
<keyword evidence="4 7" id="KW-0238">DNA-binding</keyword>
<dbReference type="Proteomes" id="UP000198407">
    <property type="component" value="Unassembled WGS sequence"/>
</dbReference>
<protein>
    <submittedName>
        <fullName evidence="10">DNA-binding response regulator, OmpR family, contains REC and winged-helix (WHTH) domain</fullName>
    </submittedName>
</protein>
<keyword evidence="3" id="KW-0805">Transcription regulation</keyword>
<dbReference type="AlphaFoldDB" id="A0A239DHV7"/>
<dbReference type="PANTHER" id="PTHR48111:SF1">
    <property type="entry name" value="TWO-COMPONENT RESPONSE REGULATOR ORR33"/>
    <property type="match status" value="1"/>
</dbReference>